<reference evidence="3 6" key="2">
    <citation type="submission" date="2019-09" db="EMBL/GenBank/DDBJ databases">
        <title>Draft genome sequence of Pseudomonas brenneri CCUG 51514(T).</title>
        <authorList>
            <person name="Tunovic T."/>
            <person name="Pineiro-Iglesias B."/>
            <person name="Unosson C."/>
            <person name="Inganas E."/>
            <person name="Ohlen M."/>
            <person name="Cardew S."/>
            <person name="Jensie-Markopoulos S."/>
            <person name="Salva-Serra F."/>
            <person name="Jaen-Luchoro D."/>
            <person name="Svensson-Stadler L."/>
            <person name="Chun J."/>
            <person name="Moore E."/>
        </authorList>
    </citation>
    <scope>NUCLEOTIDE SEQUENCE [LARGE SCALE GENOMIC DNA]</scope>
    <source>
        <strain evidence="3 6">CCUG 51514</strain>
    </source>
</reference>
<dbReference type="EMBL" id="LT629800">
    <property type="protein sequence ID" value="SDV00008.1"/>
    <property type="molecule type" value="Genomic_DNA"/>
</dbReference>
<evidence type="ECO:0000256" key="1">
    <source>
        <dbReference type="SAM" id="MobiDB-lite"/>
    </source>
</evidence>
<dbReference type="GO" id="GO:0016740">
    <property type="term" value="F:transferase activity"/>
    <property type="evidence" value="ECO:0007669"/>
    <property type="project" value="UniProtKB-KW"/>
</dbReference>
<dbReference type="SUPFAM" id="SSF53756">
    <property type="entry name" value="UDP-Glycosyltransferase/glycogen phosphorylase"/>
    <property type="match status" value="1"/>
</dbReference>
<dbReference type="Pfam" id="PF13524">
    <property type="entry name" value="Glyco_trans_1_2"/>
    <property type="match status" value="1"/>
</dbReference>
<dbReference type="RefSeq" id="WP_090291665.1">
    <property type="nucleotide sequence ID" value="NZ_BMNU01000005.1"/>
</dbReference>
<keyword evidence="3" id="KW-0808">Transferase</keyword>
<evidence type="ECO:0000313" key="5">
    <source>
        <dbReference type="Proteomes" id="UP000199620"/>
    </source>
</evidence>
<feature type="region of interest" description="Disordered" evidence="1">
    <location>
        <begin position="1"/>
        <end position="24"/>
    </location>
</feature>
<keyword evidence="5" id="KW-1185">Reference proteome</keyword>
<dbReference type="AlphaFoldDB" id="A0A5B2UVN9"/>
<dbReference type="Gene3D" id="3.40.50.2000">
    <property type="entry name" value="Glycogen Phosphorylase B"/>
    <property type="match status" value="2"/>
</dbReference>
<dbReference type="PANTHER" id="PTHR12526:SF630">
    <property type="entry name" value="GLYCOSYLTRANSFERASE"/>
    <property type="match status" value="1"/>
</dbReference>
<evidence type="ECO:0000313" key="3">
    <source>
        <dbReference type="EMBL" id="KAA2231223.1"/>
    </source>
</evidence>
<sequence>MNAVERSLRQQLSQTQQEHHTATEQIHQLQTALAQALEQVSASHEQLHTANARRHLAEQRLIKTRASMTYRLGYELKVGIRTLGGWVRLPATLFKLYRQARKNRALTQTNARIERVPLPAVRAIMATPTPQPLENARHIRNHLLPGANHSSKGLKVACVMDEFSYEAYRHECQLLQLTPANSLAELQAFQPELLFIESAWCGKDALWKNKVGHNSEELRGVLKWCKAHGVPTVFWNKEDPVHFETFLSTAKQFDTVFTTDIDCIHRYKGALGHERVYLLPFACQPVLHNPIELYQRKDALCFAGAYYVRYPERTRDLDHFLRDLPQFRPLDIFDRNLEKQDPNYQFPLAYRPYIVGTLSSAHMDLAYKGYRYGVNLNSIKQSQSMFARRIFELLGSNTLTVSNFSRGLRLLFGDLVITSDNSAQVLQRLTMLTDTPQNSAKLRLAGLRKVMQEHTYAHRLSYVMTKVNGSAKHDSLPSICLLACAADDTEFQALGRHLQRQRYANVVMYVAVNFEACPLDPRLRLLSYQQLNTLTLEELANDASWFGTMLAEDYYGANYLLDLALAASYSQATVIGKVTHYAANSGAIQLHNADQEYRHASAIAARCSLIKTSSLPRQTAGDWLNGSQTLEYRDPQGLAIDAFNYCKNAANNNEQQVSETVDDLEINTGIHLDQLLQRAEAIPALKTSTHNAQFSGQTLARQFGPISSRVLQDRIDGETWHISSSLADGKHEYWYAKQVLSVAQLGGAPLKLCLDATPGLNIQLVVLFLDTHEQRIGHSMAPANRNQTCDIPPETAHLRLGLRVYGSGTAAITALLLGHRNLQPSTLLAKARHLLLTNHYPAYDDLYRNGFVHTRVIAYQKRGIAVDVFRLRANQSAGYQEFENVDVMTGSQDSLVKMLESGSYNVVLVHFLDPSMWEVLRRYAQSIRIIVWVHGAEIQPWWRRVYNSNSEEHRQLAKLDSEKRLHFWHNLLAPMPANLKLVFVSRHFAEEVMEDLGFRLPDAQYEIIHNPIDTVLFSYEEKPVEQRRKILSIRPYASAKYANDLSVRAIELLALKPYFAELEFHLVGDGTLFEETLAPLRKYPNVKIENRFLRQQEIAALHKQYGIFLCPSRADTHGVSRDEAMASGLVPITNGVTAIPEFVDERCAILAPANDAEALAAGIARLVETPQLFHELSMAARARIERQTSMNRILAQELKLIDV</sequence>
<name>A0A5B2UVN9_9PSED</name>
<feature type="domain" description="Spore protein YkvP/CgeB glycosyl transferase-like" evidence="2">
    <location>
        <begin position="354"/>
        <end position="464"/>
    </location>
</feature>
<dbReference type="Proteomes" id="UP000325296">
    <property type="component" value="Unassembled WGS sequence"/>
</dbReference>
<gene>
    <name evidence="3" type="ORF">F1720_09750</name>
    <name evidence="4" type="ORF">SAMN04490181_2823</name>
</gene>
<dbReference type="Pfam" id="PF13692">
    <property type="entry name" value="Glyco_trans_1_4"/>
    <property type="match status" value="1"/>
</dbReference>
<dbReference type="Proteomes" id="UP000199620">
    <property type="component" value="Chromosome I"/>
</dbReference>
<dbReference type="InterPro" id="IPR055259">
    <property type="entry name" value="YkvP/CgeB_Glyco_trans-like"/>
</dbReference>
<organism evidence="3 6">
    <name type="scientific">Pseudomonas brenneri</name>
    <dbReference type="NCBI Taxonomy" id="129817"/>
    <lineage>
        <taxon>Bacteria</taxon>
        <taxon>Pseudomonadati</taxon>
        <taxon>Pseudomonadota</taxon>
        <taxon>Gammaproteobacteria</taxon>
        <taxon>Pseudomonadales</taxon>
        <taxon>Pseudomonadaceae</taxon>
        <taxon>Pseudomonas</taxon>
    </lineage>
</organism>
<reference evidence="4 5" key="1">
    <citation type="submission" date="2016-10" db="EMBL/GenBank/DDBJ databases">
        <authorList>
            <person name="Varghese N."/>
            <person name="Submissions S."/>
        </authorList>
    </citation>
    <scope>NUCLEOTIDE SEQUENCE [LARGE SCALE GENOMIC DNA]</scope>
    <source>
        <strain evidence="4 5">BS2771</strain>
    </source>
</reference>
<accession>A0A5B2UVN9</accession>
<evidence type="ECO:0000313" key="6">
    <source>
        <dbReference type="Proteomes" id="UP000325296"/>
    </source>
</evidence>
<dbReference type="CDD" id="cd03801">
    <property type="entry name" value="GT4_PimA-like"/>
    <property type="match status" value="1"/>
</dbReference>
<dbReference type="PANTHER" id="PTHR12526">
    <property type="entry name" value="GLYCOSYLTRANSFERASE"/>
    <property type="match status" value="1"/>
</dbReference>
<proteinExistence type="predicted"/>
<evidence type="ECO:0000313" key="4">
    <source>
        <dbReference type="EMBL" id="SDV00008.1"/>
    </source>
</evidence>
<evidence type="ECO:0000259" key="2">
    <source>
        <dbReference type="Pfam" id="PF13524"/>
    </source>
</evidence>
<dbReference type="EMBL" id="VUOL01000004">
    <property type="protein sequence ID" value="KAA2231223.1"/>
    <property type="molecule type" value="Genomic_DNA"/>
</dbReference>
<protein>
    <submittedName>
        <fullName evidence="3">Glycosyltransferase</fullName>
    </submittedName>
    <submittedName>
        <fullName evidence="4">Spore maturation protein CgeB</fullName>
    </submittedName>
</protein>
<dbReference type="OrthoDB" id="8756565at2"/>